<evidence type="ECO:0000259" key="13">
    <source>
        <dbReference type="Pfam" id="PF12146"/>
    </source>
</evidence>
<dbReference type="GO" id="GO:0008474">
    <property type="term" value="F:palmitoyl-(protein) hydrolase activity"/>
    <property type="evidence" value="ECO:0007669"/>
    <property type="project" value="UniProtKB-EC"/>
</dbReference>
<dbReference type="AlphaFoldDB" id="A0A2I1DKD1"/>
<feature type="domain" description="Serine aminopeptidase S33" evidence="13">
    <location>
        <begin position="58"/>
        <end position="258"/>
    </location>
</feature>
<organism evidence="14 15">
    <name type="scientific">Acidithiobacillus marinus</name>
    <dbReference type="NCBI Taxonomy" id="187490"/>
    <lineage>
        <taxon>Bacteria</taxon>
        <taxon>Pseudomonadati</taxon>
        <taxon>Pseudomonadota</taxon>
        <taxon>Acidithiobacillia</taxon>
        <taxon>Acidithiobacillales</taxon>
        <taxon>Acidithiobacillaceae</taxon>
        <taxon>Acidithiobacillus</taxon>
    </lineage>
</organism>
<evidence type="ECO:0000256" key="7">
    <source>
        <dbReference type="ARBA" id="ARBA00042645"/>
    </source>
</evidence>
<reference evidence="14 15" key="1">
    <citation type="submission" date="2017-03" db="EMBL/GenBank/DDBJ databases">
        <title>Draft genime sequence of the acidophilic sulfur-oxidizing bacterium Acidithiobacillus sp. SH, isolated from seawater.</title>
        <authorList>
            <person name="Sharmin S."/>
            <person name="Tokuhisa M."/>
            <person name="Kanao T."/>
            <person name="Kamimura K."/>
        </authorList>
    </citation>
    <scope>NUCLEOTIDE SEQUENCE [LARGE SCALE GENOMIC DNA]</scope>
    <source>
        <strain evidence="14 15">SH</strain>
    </source>
</reference>
<evidence type="ECO:0000256" key="10">
    <source>
        <dbReference type="ARBA" id="ARBA00047409"/>
    </source>
</evidence>
<evidence type="ECO:0000256" key="12">
    <source>
        <dbReference type="SAM" id="SignalP"/>
    </source>
</evidence>
<dbReference type="GO" id="GO:0004553">
    <property type="term" value="F:hydrolase activity, hydrolyzing O-glycosyl compounds"/>
    <property type="evidence" value="ECO:0007669"/>
    <property type="project" value="TreeGrafter"/>
</dbReference>
<dbReference type="EC" id="3.1.2.22" evidence="1"/>
<dbReference type="PANTHER" id="PTHR16138">
    <property type="entry name" value="MYCOPHENOLIC ACID ACYL-GLUCURONIDE ESTERASE, MITOCHONDRIAL"/>
    <property type="match status" value="1"/>
</dbReference>
<protein>
    <recommendedName>
        <fullName evidence="5">Palmitoyl-protein thioesterase ABHD10, mitochondrial</fullName>
        <ecNumber evidence="4">3.1.1.93</ecNumber>
        <ecNumber evidence="1">3.1.2.22</ecNumber>
    </recommendedName>
    <alternativeName>
        <fullName evidence="7">Acyl-protein thioesterase ABHD10</fullName>
    </alternativeName>
    <alternativeName>
        <fullName evidence="8">Alpha/beta hydrolase domain-containing protein 10</fullName>
    </alternativeName>
    <alternativeName>
        <fullName evidence="6">Mycophenolic acid acyl-glucuronide esterase, mitochondrial</fullName>
    </alternativeName>
</protein>
<evidence type="ECO:0000256" key="11">
    <source>
        <dbReference type="ARBA" id="ARBA00047972"/>
    </source>
</evidence>
<dbReference type="PANTHER" id="PTHR16138:SF7">
    <property type="entry name" value="PALMITOYL-PROTEIN THIOESTERASE ABHD10, MITOCHONDRIAL"/>
    <property type="match status" value="1"/>
</dbReference>
<evidence type="ECO:0000256" key="1">
    <source>
        <dbReference type="ARBA" id="ARBA00012423"/>
    </source>
</evidence>
<proteinExistence type="predicted"/>
<dbReference type="EMBL" id="MXAV01000036">
    <property type="protein sequence ID" value="PKY10340.1"/>
    <property type="molecule type" value="Genomic_DNA"/>
</dbReference>
<dbReference type="OrthoDB" id="9813296at2"/>
<dbReference type="PRINTS" id="PR00111">
    <property type="entry name" value="ABHYDROLASE"/>
</dbReference>
<dbReference type="InterPro" id="IPR052382">
    <property type="entry name" value="ABHD10_acyl-thioesterase"/>
</dbReference>
<dbReference type="InterPro" id="IPR000073">
    <property type="entry name" value="AB_hydrolase_1"/>
</dbReference>
<dbReference type="Proteomes" id="UP000234329">
    <property type="component" value="Unassembled WGS sequence"/>
</dbReference>
<keyword evidence="3" id="KW-0809">Transit peptide</keyword>
<keyword evidence="15" id="KW-1185">Reference proteome</keyword>
<gene>
    <name evidence="14" type="ORF">B1757_09540</name>
</gene>
<dbReference type="GO" id="GO:0102390">
    <property type="term" value="F:mycophenolic acid acyl-glucuronide esterase activity"/>
    <property type="evidence" value="ECO:0007669"/>
    <property type="project" value="UniProtKB-EC"/>
</dbReference>
<evidence type="ECO:0000256" key="8">
    <source>
        <dbReference type="ARBA" id="ARBA00042704"/>
    </source>
</evidence>
<dbReference type="Gene3D" id="3.40.50.1820">
    <property type="entry name" value="alpha/beta hydrolase"/>
    <property type="match status" value="1"/>
</dbReference>
<dbReference type="EC" id="3.1.1.93" evidence="4"/>
<comment type="function">
    <text evidence="9">Acts as an acyl-protein thioesterase that hydrolyzes fatty acids from acylated residues in proteins. Regulates the mitochondrial S-depalmitoylation of the nucleophilic active site residue of peroxiredoxin-5/PRDX5, a key antioxidant protein, therefore modulating mitochondrial antioxidant ability. Also catalyzes the deglucuronidation of mycophenolic acid acyl-glucuronide, an active metabolite of the immunosuppressant drug mycophenolate.</text>
</comment>
<dbReference type="InterPro" id="IPR022742">
    <property type="entry name" value="Hydrolase_4"/>
</dbReference>
<comment type="caution">
    <text evidence="14">The sequence shown here is derived from an EMBL/GenBank/DDBJ whole genome shotgun (WGS) entry which is preliminary data.</text>
</comment>
<keyword evidence="2 14" id="KW-0378">Hydrolase</keyword>
<sequence length="276" mass="31428">MFLSSFVVLGRLFSSPFFCVEPTAMTTFAERPFTLVHANGERLSGLMHENHQDPVGIFLPGFASNMQGSKSRLLAAQAQHQGWSWVRFDPRGVGRSDGVFEKLTLSRYLEDLHLILQMLENRPVILVGSSMGGWLAAIAATRWPERVRALLLIAPAFNFIQTLFRTLSQEDRQHWQESNLRCWQDHYGLGELRMRFDLVADSWQYDLLRFPAYLHCPVEILHGTEDEAVPLSLSYQFAACTHGEQLALRPLPGINHRLQGADQVLLHSLQHLWPTP</sequence>
<evidence type="ECO:0000256" key="4">
    <source>
        <dbReference type="ARBA" id="ARBA00039132"/>
    </source>
</evidence>
<dbReference type="InParanoid" id="A0A2I1DKD1"/>
<dbReference type="SUPFAM" id="SSF53474">
    <property type="entry name" value="alpha/beta-Hydrolases"/>
    <property type="match status" value="1"/>
</dbReference>
<evidence type="ECO:0000256" key="5">
    <source>
        <dbReference type="ARBA" id="ARBA00039314"/>
    </source>
</evidence>
<accession>A0A2I1DKD1</accession>
<evidence type="ECO:0000313" key="15">
    <source>
        <dbReference type="Proteomes" id="UP000234329"/>
    </source>
</evidence>
<keyword evidence="12" id="KW-0732">Signal</keyword>
<feature type="chain" id="PRO_5014147420" description="Palmitoyl-protein thioesterase ABHD10, mitochondrial" evidence="12">
    <location>
        <begin position="20"/>
        <end position="276"/>
    </location>
</feature>
<evidence type="ECO:0000313" key="14">
    <source>
        <dbReference type="EMBL" id="PKY10340.1"/>
    </source>
</evidence>
<evidence type="ECO:0000256" key="2">
    <source>
        <dbReference type="ARBA" id="ARBA00022801"/>
    </source>
</evidence>
<evidence type="ECO:0000256" key="3">
    <source>
        <dbReference type="ARBA" id="ARBA00022946"/>
    </source>
</evidence>
<comment type="catalytic activity">
    <reaction evidence="11">
        <text>mycophenolic acid O-acyl-beta-D-glucuronide + H2O = mycophenolate + D-glucuronate + H(+)</text>
        <dbReference type="Rhea" id="RHEA:34179"/>
        <dbReference type="ChEBI" id="CHEBI:15377"/>
        <dbReference type="ChEBI" id="CHEBI:15378"/>
        <dbReference type="ChEBI" id="CHEBI:58720"/>
        <dbReference type="ChEBI" id="CHEBI:62932"/>
        <dbReference type="ChEBI" id="CHEBI:66982"/>
        <dbReference type="EC" id="3.1.1.93"/>
    </reaction>
    <physiologicalReaction direction="left-to-right" evidence="11">
        <dbReference type="Rhea" id="RHEA:34180"/>
    </physiologicalReaction>
</comment>
<dbReference type="Pfam" id="PF12146">
    <property type="entry name" value="Hydrolase_4"/>
    <property type="match status" value="1"/>
</dbReference>
<evidence type="ECO:0000256" key="9">
    <source>
        <dbReference type="ARBA" id="ARBA00046047"/>
    </source>
</evidence>
<feature type="signal peptide" evidence="12">
    <location>
        <begin position="1"/>
        <end position="19"/>
    </location>
</feature>
<dbReference type="InterPro" id="IPR029058">
    <property type="entry name" value="AB_hydrolase_fold"/>
</dbReference>
<name>A0A2I1DKD1_9PROT</name>
<evidence type="ECO:0000256" key="6">
    <source>
        <dbReference type="ARBA" id="ARBA00041520"/>
    </source>
</evidence>
<comment type="catalytic activity">
    <reaction evidence="10">
        <text>S-hexadecanoyl-L-cysteinyl-[protein] + H2O = L-cysteinyl-[protein] + hexadecanoate + H(+)</text>
        <dbReference type="Rhea" id="RHEA:19233"/>
        <dbReference type="Rhea" id="RHEA-COMP:10131"/>
        <dbReference type="Rhea" id="RHEA-COMP:11032"/>
        <dbReference type="ChEBI" id="CHEBI:7896"/>
        <dbReference type="ChEBI" id="CHEBI:15377"/>
        <dbReference type="ChEBI" id="CHEBI:15378"/>
        <dbReference type="ChEBI" id="CHEBI:29950"/>
        <dbReference type="ChEBI" id="CHEBI:74151"/>
        <dbReference type="EC" id="3.1.2.22"/>
    </reaction>
    <physiologicalReaction direction="left-to-right" evidence="10">
        <dbReference type="Rhea" id="RHEA:19234"/>
    </physiologicalReaction>
</comment>